<organism evidence="4 5">
    <name type="scientific">Conexibacter woesei (strain DSM 14684 / CCUG 47730 / CIP 108061 / JCM 11494 / NBRC 100937 / ID131577)</name>
    <dbReference type="NCBI Taxonomy" id="469383"/>
    <lineage>
        <taxon>Bacteria</taxon>
        <taxon>Bacillati</taxon>
        <taxon>Actinomycetota</taxon>
        <taxon>Thermoleophilia</taxon>
        <taxon>Solirubrobacterales</taxon>
        <taxon>Conexibacteraceae</taxon>
        <taxon>Conexibacter</taxon>
    </lineage>
</organism>
<evidence type="ECO:0000313" key="4">
    <source>
        <dbReference type="EMBL" id="ADB52210.1"/>
    </source>
</evidence>
<evidence type="ECO:0000256" key="1">
    <source>
        <dbReference type="ARBA" id="ARBA00022729"/>
    </source>
</evidence>
<accession>D3F2E4</accession>
<dbReference type="HOGENOM" id="CLU_443275_0_0_11"/>
<reference evidence="5" key="2">
    <citation type="submission" date="2010-01" db="EMBL/GenBank/DDBJ databases">
        <title>The complete genome of Conexibacter woesei DSM 14684.</title>
        <authorList>
            <consortium name="US DOE Joint Genome Institute (JGI-PGF)"/>
            <person name="Lucas S."/>
            <person name="Copeland A."/>
            <person name="Lapidus A."/>
            <person name="Glavina del Rio T."/>
            <person name="Dalin E."/>
            <person name="Tice H."/>
            <person name="Bruce D."/>
            <person name="Goodwin L."/>
            <person name="Pitluck S."/>
            <person name="Kyrpides N."/>
            <person name="Mavromatis K."/>
            <person name="Ivanova N."/>
            <person name="Mikhailova N."/>
            <person name="Chertkov O."/>
            <person name="Brettin T."/>
            <person name="Detter J.C."/>
            <person name="Han C."/>
            <person name="Larimer F."/>
            <person name="Land M."/>
            <person name="Hauser L."/>
            <person name="Markowitz V."/>
            <person name="Cheng J.-F."/>
            <person name="Hugenholtz P."/>
            <person name="Woyke T."/>
            <person name="Wu D."/>
            <person name="Pukall R."/>
            <person name="Steenblock K."/>
            <person name="Schneider S."/>
            <person name="Klenk H.-P."/>
            <person name="Eisen J.A."/>
        </authorList>
    </citation>
    <scope>NUCLEOTIDE SEQUENCE [LARGE SCALE GENOMIC DNA]</scope>
    <source>
        <strain evidence="5">DSM 14684 / CIP 108061 / JCM 11494 / NBRC 100937 / ID131577</strain>
    </source>
</reference>
<proteinExistence type="predicted"/>
<dbReference type="AlphaFoldDB" id="D3F2E4"/>
<reference evidence="4 5" key="1">
    <citation type="journal article" date="2010" name="Stand. Genomic Sci.">
        <title>Complete genome sequence of Conexibacter woesei type strain (ID131577).</title>
        <authorList>
            <person name="Pukall R."/>
            <person name="Lapidus A."/>
            <person name="Glavina Del Rio T."/>
            <person name="Copeland A."/>
            <person name="Tice H."/>
            <person name="Cheng J.-F."/>
            <person name="Lucas S."/>
            <person name="Chen F."/>
            <person name="Nolan M."/>
            <person name="Bruce D."/>
            <person name="Goodwin L."/>
            <person name="Pitluck S."/>
            <person name="Mavromatis K."/>
            <person name="Ivanova N."/>
            <person name="Ovchinnikova G."/>
            <person name="Pati A."/>
            <person name="Chen A."/>
            <person name="Palaniappan K."/>
            <person name="Land M."/>
            <person name="Hauser L."/>
            <person name="Chang Y.-J."/>
            <person name="Jeffries C.D."/>
            <person name="Chain P."/>
            <person name="Meincke L."/>
            <person name="Sims D."/>
            <person name="Brettin T."/>
            <person name="Detter J.C."/>
            <person name="Rohde M."/>
            <person name="Goeker M."/>
            <person name="Bristow J."/>
            <person name="Eisen J.A."/>
            <person name="Markowitz V."/>
            <person name="Kyrpides N.C."/>
            <person name="Klenk H.-P."/>
            <person name="Hugenholtz P."/>
        </authorList>
    </citation>
    <scope>NUCLEOTIDE SEQUENCE [LARGE SCALE GENOMIC DNA]</scope>
    <source>
        <strain evidence="5">DSM 14684 / CIP 108061 / JCM 11494 / NBRC 100937 / ID131577</strain>
    </source>
</reference>
<dbReference type="EMBL" id="CP001854">
    <property type="protein sequence ID" value="ADB52210.1"/>
    <property type="molecule type" value="Genomic_DNA"/>
</dbReference>
<dbReference type="InterPro" id="IPR013517">
    <property type="entry name" value="FG-GAP"/>
</dbReference>
<gene>
    <name evidence="4" type="ordered locus">Cwoe_3793</name>
</gene>
<keyword evidence="5" id="KW-1185">Reference proteome</keyword>
<feature type="signal peptide" evidence="3">
    <location>
        <begin position="1"/>
        <end position="32"/>
    </location>
</feature>
<dbReference type="Proteomes" id="UP000008229">
    <property type="component" value="Chromosome"/>
</dbReference>
<dbReference type="SUPFAM" id="SSF69318">
    <property type="entry name" value="Integrin alpha N-terminal domain"/>
    <property type="match status" value="1"/>
</dbReference>
<dbReference type="PANTHER" id="PTHR46580:SF2">
    <property type="entry name" value="MAM DOMAIN-CONTAINING PROTEIN"/>
    <property type="match status" value="1"/>
</dbReference>
<feature type="chain" id="PRO_5003043129" evidence="3">
    <location>
        <begin position="33"/>
        <end position="616"/>
    </location>
</feature>
<dbReference type="Gene3D" id="2.130.10.130">
    <property type="entry name" value="Integrin alpha, N-terminal"/>
    <property type="match status" value="2"/>
</dbReference>
<protein>
    <submittedName>
        <fullName evidence="4">FG-GAP repeat protein</fullName>
    </submittedName>
</protein>
<dbReference type="InterPro" id="IPR013783">
    <property type="entry name" value="Ig-like_fold"/>
</dbReference>
<dbReference type="Pfam" id="PF13517">
    <property type="entry name" value="FG-GAP_3"/>
    <property type="match status" value="2"/>
</dbReference>
<name>D3F2E4_CONWI</name>
<dbReference type="OrthoDB" id="877328at2"/>
<dbReference type="Gene3D" id="2.60.40.10">
    <property type="entry name" value="Immunoglobulins"/>
    <property type="match status" value="1"/>
</dbReference>
<dbReference type="PANTHER" id="PTHR46580">
    <property type="entry name" value="SENSOR KINASE-RELATED"/>
    <property type="match status" value="1"/>
</dbReference>
<dbReference type="NCBIfam" id="NF012200">
    <property type="entry name" value="choice_anch_D"/>
    <property type="match status" value="1"/>
</dbReference>
<keyword evidence="1 3" id="KW-0732">Signal</keyword>
<dbReference type="InterPro" id="IPR028994">
    <property type="entry name" value="Integrin_alpha_N"/>
</dbReference>
<dbReference type="RefSeq" id="WP_012935261.1">
    <property type="nucleotide sequence ID" value="NC_013739.1"/>
</dbReference>
<evidence type="ECO:0000313" key="5">
    <source>
        <dbReference type="Proteomes" id="UP000008229"/>
    </source>
</evidence>
<dbReference type="eggNOG" id="COG1874">
    <property type="taxonomic scope" value="Bacteria"/>
</dbReference>
<evidence type="ECO:0000256" key="2">
    <source>
        <dbReference type="SAM" id="MobiDB-lite"/>
    </source>
</evidence>
<dbReference type="eggNOG" id="COG3391">
    <property type="taxonomic scope" value="Bacteria"/>
</dbReference>
<evidence type="ECO:0000256" key="3">
    <source>
        <dbReference type="SAM" id="SignalP"/>
    </source>
</evidence>
<sequence precursor="true">MFPRFRARRSPAATAGVVALLITPLAAAPASAAVTFAPTPARATAPDELWTIATADADGDGRPEVLVPTHRVSASSPSFSVLSARSDGSLRAAISQPIVSGGSAVATGDFDGDGNVDAISGGTFGFSLDVMLGRGDTTFAFSSYNSGLQTEALAAADFDTDGKLDFAVGSGGNEIATFRGDGAGGFSAGSVTEVDPGASVIGLAAADFDRDGDPDLAVADWCGCSFSVLRNAGDGTFTTAAVFPGYEAFTVKAGDVNGDGRPDVVATTRFDNQLLTVLSRADGGFELLPPTEGGGEPYGLDLGDVNGDGRLDAVTVDYNPETLTVNLGNGDGSFGAAASVALAGTPHGLVLDHFDGDGRLDVVVAYQEASVQTLLNTSQPAASLAPGALDLGSQPLGTISEPRTVTIANDGGAPLQVGRLALGGAQPGDFLATTGDCQVPVPAGGSCQLDVRLVPTALGARAATLTVATNAPGGPLTVALSGNATEPATGPAGPAGPHGAAGPSGVQGIAGANGRDGRNGRDRATAPLALVLGGRRLSGIAGRPLRIAFGATKRGRALLTVRAGKRAVATARRTLRRAGTSALSLRGLPRGTYRLTLVFHSADGQRRTAVARLVVR</sequence>
<dbReference type="KEGG" id="cwo:Cwoe_3793"/>
<dbReference type="STRING" id="469383.Cwoe_3793"/>
<feature type="compositionally biased region" description="Low complexity" evidence="2">
    <location>
        <begin position="487"/>
        <end position="503"/>
    </location>
</feature>
<feature type="region of interest" description="Disordered" evidence="2">
    <location>
        <begin position="482"/>
        <end position="522"/>
    </location>
</feature>
<dbReference type="GO" id="GO:0005975">
    <property type="term" value="P:carbohydrate metabolic process"/>
    <property type="evidence" value="ECO:0007669"/>
    <property type="project" value="UniProtKB-ARBA"/>
</dbReference>